<reference evidence="1" key="1">
    <citation type="journal article" date="2020" name="Stud. Mycol.">
        <title>101 Dothideomycetes genomes: a test case for predicting lifestyles and emergence of pathogens.</title>
        <authorList>
            <person name="Haridas S."/>
            <person name="Albert R."/>
            <person name="Binder M."/>
            <person name="Bloem J."/>
            <person name="Labutti K."/>
            <person name="Salamov A."/>
            <person name="Andreopoulos B."/>
            <person name="Baker S."/>
            <person name="Barry K."/>
            <person name="Bills G."/>
            <person name="Bluhm B."/>
            <person name="Cannon C."/>
            <person name="Castanera R."/>
            <person name="Culley D."/>
            <person name="Daum C."/>
            <person name="Ezra D."/>
            <person name="Gonzalez J."/>
            <person name="Henrissat B."/>
            <person name="Kuo A."/>
            <person name="Liang C."/>
            <person name="Lipzen A."/>
            <person name="Lutzoni F."/>
            <person name="Magnuson J."/>
            <person name="Mondo S."/>
            <person name="Nolan M."/>
            <person name="Ohm R."/>
            <person name="Pangilinan J."/>
            <person name="Park H.-J."/>
            <person name="Ramirez L."/>
            <person name="Alfaro M."/>
            <person name="Sun H."/>
            <person name="Tritt A."/>
            <person name="Yoshinaga Y."/>
            <person name="Zwiers L.-H."/>
            <person name="Turgeon B."/>
            <person name="Goodwin S."/>
            <person name="Spatafora J."/>
            <person name="Crous P."/>
            <person name="Grigoriev I."/>
        </authorList>
    </citation>
    <scope>NUCLEOTIDE SEQUENCE</scope>
    <source>
        <strain evidence="1">CBS 675.92</strain>
    </source>
</reference>
<proteinExistence type="predicted"/>
<keyword evidence="2" id="KW-1185">Reference proteome</keyword>
<sequence length="172" mass="18654">MPWFCCCCHSGGFSDALVTTCIDCYHTKCTYCNIESYSLSMDSKVVYIPAPSAYPPPSRCTTPSQVSNLGVRLEALPPDLSSIVTVASYPIGLSRPSPLAVANPTAFDTTHILNGYGFEVGFGYPVDGQVVTVWYCCACSHGPHNYYLDTGCVSCHRHNRCDGCRVETISSK</sequence>
<dbReference type="EMBL" id="ML976982">
    <property type="protein sequence ID" value="KAF1960909.1"/>
    <property type="molecule type" value="Genomic_DNA"/>
</dbReference>
<name>A0A6A5UAD6_9PLEO</name>
<organism evidence="1 2">
    <name type="scientific">Byssothecium circinans</name>
    <dbReference type="NCBI Taxonomy" id="147558"/>
    <lineage>
        <taxon>Eukaryota</taxon>
        <taxon>Fungi</taxon>
        <taxon>Dikarya</taxon>
        <taxon>Ascomycota</taxon>
        <taxon>Pezizomycotina</taxon>
        <taxon>Dothideomycetes</taxon>
        <taxon>Pleosporomycetidae</taxon>
        <taxon>Pleosporales</taxon>
        <taxon>Massarineae</taxon>
        <taxon>Massarinaceae</taxon>
        <taxon>Byssothecium</taxon>
    </lineage>
</organism>
<accession>A0A6A5UAD6</accession>
<evidence type="ECO:0000313" key="2">
    <source>
        <dbReference type="Proteomes" id="UP000800035"/>
    </source>
</evidence>
<gene>
    <name evidence="1" type="ORF">CC80DRAFT_267209</name>
</gene>
<evidence type="ECO:0000313" key="1">
    <source>
        <dbReference type="EMBL" id="KAF1960909.1"/>
    </source>
</evidence>
<dbReference type="AlphaFoldDB" id="A0A6A5UAD6"/>
<protein>
    <submittedName>
        <fullName evidence="1">Uncharacterized protein</fullName>
    </submittedName>
</protein>
<dbReference type="OrthoDB" id="4177029at2759"/>
<dbReference type="Proteomes" id="UP000800035">
    <property type="component" value="Unassembled WGS sequence"/>
</dbReference>